<evidence type="ECO:0000313" key="12">
    <source>
        <dbReference type="EMBL" id="KAJ8964585.1"/>
    </source>
</evidence>
<dbReference type="PROSITE" id="PS50893">
    <property type="entry name" value="ABC_TRANSPORTER_2"/>
    <property type="match status" value="1"/>
</dbReference>
<dbReference type="GO" id="GO:0030659">
    <property type="term" value="C:cytoplasmic vesicle membrane"/>
    <property type="evidence" value="ECO:0007669"/>
    <property type="project" value="TreeGrafter"/>
</dbReference>
<keyword evidence="4 10" id="KW-0812">Transmembrane</keyword>
<dbReference type="Pfam" id="PF00005">
    <property type="entry name" value="ABC_tran"/>
    <property type="match status" value="1"/>
</dbReference>
<evidence type="ECO:0000259" key="11">
    <source>
        <dbReference type="PROSITE" id="PS50893"/>
    </source>
</evidence>
<feature type="transmembrane region" description="Helical" evidence="10">
    <location>
        <begin position="404"/>
        <end position="423"/>
    </location>
</feature>
<dbReference type="InterPro" id="IPR003593">
    <property type="entry name" value="AAA+_ATPase"/>
</dbReference>
<evidence type="ECO:0000256" key="9">
    <source>
        <dbReference type="ARBA" id="ARBA00039188"/>
    </source>
</evidence>
<dbReference type="EMBL" id="JANEYF010001344">
    <property type="protein sequence ID" value="KAJ8964585.1"/>
    <property type="molecule type" value="Genomic_DNA"/>
</dbReference>
<evidence type="ECO:0000256" key="2">
    <source>
        <dbReference type="ARBA" id="ARBA00005814"/>
    </source>
</evidence>
<keyword evidence="5" id="KW-0547">Nucleotide-binding</keyword>
<keyword evidence="8 10" id="KW-0472">Membrane</keyword>
<dbReference type="Gene3D" id="3.40.50.300">
    <property type="entry name" value="P-loop containing nucleotide triphosphate hydrolases"/>
    <property type="match status" value="1"/>
</dbReference>
<gene>
    <name evidence="12" type="ORF">NQ314_004890</name>
</gene>
<protein>
    <recommendedName>
        <fullName evidence="9">Protein white</fullName>
    </recommendedName>
</protein>
<dbReference type="Proteomes" id="UP001162156">
    <property type="component" value="Unassembled WGS sequence"/>
</dbReference>
<comment type="subcellular location">
    <subcellularLocation>
        <location evidence="1">Membrane</location>
        <topology evidence="1">Multi-pass membrane protein</topology>
    </subcellularLocation>
</comment>
<dbReference type="InterPro" id="IPR050352">
    <property type="entry name" value="ABCG_transporters"/>
</dbReference>
<dbReference type="SMART" id="SM00382">
    <property type="entry name" value="AAA"/>
    <property type="match status" value="1"/>
</dbReference>
<evidence type="ECO:0000313" key="13">
    <source>
        <dbReference type="Proteomes" id="UP001162156"/>
    </source>
</evidence>
<organism evidence="12 13">
    <name type="scientific">Rhamnusium bicolor</name>
    <dbReference type="NCBI Taxonomy" id="1586634"/>
    <lineage>
        <taxon>Eukaryota</taxon>
        <taxon>Metazoa</taxon>
        <taxon>Ecdysozoa</taxon>
        <taxon>Arthropoda</taxon>
        <taxon>Hexapoda</taxon>
        <taxon>Insecta</taxon>
        <taxon>Pterygota</taxon>
        <taxon>Neoptera</taxon>
        <taxon>Endopterygota</taxon>
        <taxon>Coleoptera</taxon>
        <taxon>Polyphaga</taxon>
        <taxon>Cucujiformia</taxon>
        <taxon>Chrysomeloidea</taxon>
        <taxon>Cerambycidae</taxon>
        <taxon>Lepturinae</taxon>
        <taxon>Rhagiini</taxon>
        <taxon>Rhamnusium</taxon>
    </lineage>
</organism>
<keyword evidence="3" id="KW-0813">Transport</keyword>
<dbReference type="CDD" id="cd03213">
    <property type="entry name" value="ABCG_EPDR"/>
    <property type="match status" value="1"/>
</dbReference>
<accession>A0AAV8ZKB5</accession>
<evidence type="ECO:0000256" key="3">
    <source>
        <dbReference type="ARBA" id="ARBA00022448"/>
    </source>
</evidence>
<feature type="transmembrane region" description="Helical" evidence="10">
    <location>
        <begin position="443"/>
        <end position="463"/>
    </location>
</feature>
<dbReference type="GO" id="GO:0140359">
    <property type="term" value="F:ABC-type transporter activity"/>
    <property type="evidence" value="ECO:0007669"/>
    <property type="project" value="InterPro"/>
</dbReference>
<keyword evidence="6" id="KW-0067">ATP-binding</keyword>
<dbReference type="GO" id="GO:0005524">
    <property type="term" value="F:ATP binding"/>
    <property type="evidence" value="ECO:0007669"/>
    <property type="project" value="UniProtKB-KW"/>
</dbReference>
<dbReference type="Pfam" id="PF01061">
    <property type="entry name" value="ABC2_membrane"/>
    <property type="match status" value="1"/>
</dbReference>
<proteinExistence type="inferred from homology"/>
<dbReference type="InterPro" id="IPR027417">
    <property type="entry name" value="P-loop_NTPase"/>
</dbReference>
<dbReference type="InterPro" id="IPR013525">
    <property type="entry name" value="ABC2_TM"/>
</dbReference>
<keyword evidence="13" id="KW-1185">Reference proteome</keyword>
<dbReference type="GO" id="GO:0005886">
    <property type="term" value="C:plasma membrane"/>
    <property type="evidence" value="ECO:0007669"/>
    <property type="project" value="TreeGrafter"/>
</dbReference>
<dbReference type="PANTHER" id="PTHR48041">
    <property type="entry name" value="ABC TRANSPORTER G FAMILY MEMBER 28"/>
    <property type="match status" value="1"/>
</dbReference>
<dbReference type="PANTHER" id="PTHR48041:SF129">
    <property type="entry name" value="PROTEIN WHITE"/>
    <property type="match status" value="1"/>
</dbReference>
<dbReference type="PROSITE" id="PS00211">
    <property type="entry name" value="ABC_TRANSPORTER_1"/>
    <property type="match status" value="1"/>
</dbReference>
<evidence type="ECO:0000256" key="6">
    <source>
        <dbReference type="ARBA" id="ARBA00022840"/>
    </source>
</evidence>
<dbReference type="GO" id="GO:0016887">
    <property type="term" value="F:ATP hydrolysis activity"/>
    <property type="evidence" value="ECO:0007669"/>
    <property type="project" value="InterPro"/>
</dbReference>
<sequence>CGVACPGELLAILGSSGAGKSTLLNTLSFRSVKTIAVTGTRYINGMPANPKCLTSRSAYVQQDDLFIGSLTVKEHLIFQLALKNCENTTIGTPGLIKGISGGERKRLSFAAEVLTNPSLLFCDEPTSGLDSFMAFNVVQVLKTLAQTGKTVLCTIHQPSSELYTMFDKLLLMAEGRIAFLGTPEEAMIFFAENYNPADYFIQLLAVVPEREESCRQAIEMICEQFERSEIGVKMVLESAITVKGSYCAKTDIWLNCHSKNNPYKASWLAQFRAVLWRNWLRIAKEPRLIKVRMLQVMMISLILGAIYYGQELDQDGVMNINGALFMFLTNMTFQNVFAVINVCIVFFVQNYRYFYVNTETECIELMSIFLSKMMAEVPVFIVMPIVFISLCYFLIGLNTEQPRFFLACAIITLVSNVAVSFGYMISCMAGNVPMALAVGPPLILPFLIFGGFFLNINSIPVYLQWLSYLSWFKYGNEAMMINQWKNVTEIQCPTDNSTCLTSGDVVLKTYNFS</sequence>
<feature type="transmembrane region" description="Helical" evidence="10">
    <location>
        <begin position="322"/>
        <end position="348"/>
    </location>
</feature>
<dbReference type="InterPro" id="IPR017871">
    <property type="entry name" value="ABC_transporter-like_CS"/>
</dbReference>
<name>A0AAV8ZKB5_9CUCU</name>
<feature type="transmembrane region" description="Helical" evidence="10">
    <location>
        <begin position="293"/>
        <end position="310"/>
    </location>
</feature>
<evidence type="ECO:0000256" key="5">
    <source>
        <dbReference type="ARBA" id="ARBA00022741"/>
    </source>
</evidence>
<dbReference type="SUPFAM" id="SSF52540">
    <property type="entry name" value="P-loop containing nucleoside triphosphate hydrolases"/>
    <property type="match status" value="1"/>
</dbReference>
<dbReference type="InterPro" id="IPR003439">
    <property type="entry name" value="ABC_transporter-like_ATP-bd"/>
</dbReference>
<feature type="non-terminal residue" evidence="12">
    <location>
        <position position="513"/>
    </location>
</feature>
<feature type="non-terminal residue" evidence="12">
    <location>
        <position position="1"/>
    </location>
</feature>
<comment type="caution">
    <text evidence="12">The sequence shown here is derived from an EMBL/GenBank/DDBJ whole genome shotgun (WGS) entry which is preliminary data.</text>
</comment>
<feature type="transmembrane region" description="Helical" evidence="10">
    <location>
        <begin position="377"/>
        <end position="397"/>
    </location>
</feature>
<reference evidence="12" key="1">
    <citation type="journal article" date="2023" name="Insect Mol. Biol.">
        <title>Genome sequencing provides insights into the evolution of gene families encoding plant cell wall-degrading enzymes in longhorned beetles.</title>
        <authorList>
            <person name="Shin N.R."/>
            <person name="Okamura Y."/>
            <person name="Kirsch R."/>
            <person name="Pauchet Y."/>
        </authorList>
    </citation>
    <scope>NUCLEOTIDE SEQUENCE</scope>
    <source>
        <strain evidence="12">RBIC_L_NR</strain>
    </source>
</reference>
<keyword evidence="7 10" id="KW-1133">Transmembrane helix</keyword>
<evidence type="ECO:0000256" key="10">
    <source>
        <dbReference type="SAM" id="Phobius"/>
    </source>
</evidence>
<feature type="domain" description="ABC transporter" evidence="11">
    <location>
        <begin position="3"/>
        <end position="199"/>
    </location>
</feature>
<evidence type="ECO:0000256" key="4">
    <source>
        <dbReference type="ARBA" id="ARBA00022692"/>
    </source>
</evidence>
<comment type="similarity">
    <text evidence="2">Belongs to the ABC transporter superfamily. ABCG family. Eye pigment precursor importer (TC 3.A.1.204) subfamily.</text>
</comment>
<evidence type="ECO:0000256" key="7">
    <source>
        <dbReference type="ARBA" id="ARBA00022989"/>
    </source>
</evidence>
<dbReference type="AlphaFoldDB" id="A0AAV8ZKB5"/>
<evidence type="ECO:0000256" key="1">
    <source>
        <dbReference type="ARBA" id="ARBA00004141"/>
    </source>
</evidence>
<evidence type="ECO:0000256" key="8">
    <source>
        <dbReference type="ARBA" id="ARBA00023136"/>
    </source>
</evidence>